<organism evidence="9 10">
    <name type="scientific">Coraliomargarita sinensis</name>
    <dbReference type="NCBI Taxonomy" id="2174842"/>
    <lineage>
        <taxon>Bacteria</taxon>
        <taxon>Pseudomonadati</taxon>
        <taxon>Verrucomicrobiota</taxon>
        <taxon>Opitutia</taxon>
        <taxon>Puniceicoccales</taxon>
        <taxon>Coraliomargaritaceae</taxon>
        <taxon>Coraliomargarita</taxon>
    </lineage>
</organism>
<evidence type="ECO:0000259" key="8">
    <source>
        <dbReference type="Pfam" id="PF17768"/>
    </source>
</evidence>
<dbReference type="Proteomes" id="UP000247099">
    <property type="component" value="Unassembled WGS sequence"/>
</dbReference>
<keyword evidence="3" id="KW-0540">Nuclease</keyword>
<keyword evidence="5 9" id="KW-0269">Exonuclease</keyword>
<feature type="domain" description="DHHA1" evidence="7">
    <location>
        <begin position="356"/>
        <end position="443"/>
    </location>
</feature>
<sequence>MQWTTPDTDEALAEELAQGLRVSKTCGQLLAQLGFRSKESAEDFLRPRLAHLDDPFALTNLEAAADRIVAAVNRAEDVVVFGDYDVDGITSTVQLVGMLRRLGLEPRFCVPRRLEEGYGLSREAMERVFDGRFPQLFIALDCGTNAHEPIAYLADQGIDVIVIDHHQAKEEPAGACTMVNPHVHDTEDAPWRHLCTAGLVFKLLHGLLRKLREADDPRVETIQLKDTLDLVALGTIADLVPLHRENRILSWYGLHHLRANGRVGVRALAEVSGIDGAQEMSSADISFKLGPRINACGRLADASRPIELLLGKNADTCREVAKELDALNKERQSIERGITQVAEARAGEEFADLPGVILYDKDWHPGVVGIVASRVSRHLHKPCVILGAEGDMAKGSGRSVANVDLVEVFHRCSHLLDHWGGHPMAAGVSLKAENVEDFTRCFNDSLLALHPDGLPEASLAVSAWLDPDDLNIALLEELARLHPFGQGNPEPVFGLQGVCLDEAPITFGQNNFRFRLPDGSSRGIAGIAWNLGEPPEAGQPINMALRFAWNHWRGKRYPQVTLIDWKNS</sequence>
<dbReference type="NCBIfam" id="TIGR00644">
    <property type="entry name" value="recJ"/>
    <property type="match status" value="1"/>
</dbReference>
<dbReference type="SUPFAM" id="SSF64182">
    <property type="entry name" value="DHH phosphoesterases"/>
    <property type="match status" value="1"/>
</dbReference>
<comment type="similarity">
    <text evidence="1">Belongs to the RecJ family.</text>
</comment>
<protein>
    <recommendedName>
        <fullName evidence="2">Single-stranded-DNA-specific exonuclease RecJ</fullName>
    </recommendedName>
</protein>
<dbReference type="OrthoDB" id="9809852at2"/>
<evidence type="ECO:0000259" key="6">
    <source>
        <dbReference type="Pfam" id="PF01368"/>
    </source>
</evidence>
<dbReference type="Pfam" id="PF02272">
    <property type="entry name" value="DHHA1"/>
    <property type="match status" value="1"/>
</dbReference>
<dbReference type="Gene3D" id="3.10.310.30">
    <property type="match status" value="1"/>
</dbReference>
<dbReference type="InterPro" id="IPR004610">
    <property type="entry name" value="RecJ"/>
</dbReference>
<proteinExistence type="inferred from homology"/>
<dbReference type="Pfam" id="PF17768">
    <property type="entry name" value="RecJ_OB"/>
    <property type="match status" value="1"/>
</dbReference>
<comment type="caution">
    <text evidence="9">The sequence shown here is derived from an EMBL/GenBank/DDBJ whole genome shotgun (WGS) entry which is preliminary data.</text>
</comment>
<dbReference type="GO" id="GO:0003676">
    <property type="term" value="F:nucleic acid binding"/>
    <property type="evidence" value="ECO:0007669"/>
    <property type="project" value="InterPro"/>
</dbReference>
<dbReference type="Gene3D" id="3.90.1640.30">
    <property type="match status" value="1"/>
</dbReference>
<dbReference type="InParanoid" id="A0A317ZN59"/>
<dbReference type="GO" id="GO:0006281">
    <property type="term" value="P:DNA repair"/>
    <property type="evidence" value="ECO:0007669"/>
    <property type="project" value="InterPro"/>
</dbReference>
<name>A0A317ZN59_9BACT</name>
<feature type="domain" description="RecJ OB" evidence="8">
    <location>
        <begin position="463"/>
        <end position="564"/>
    </location>
</feature>
<dbReference type="InterPro" id="IPR001667">
    <property type="entry name" value="DDH_dom"/>
</dbReference>
<reference evidence="9 10" key="1">
    <citation type="submission" date="2018-05" db="EMBL/GenBank/DDBJ databases">
        <title>Coraliomargarita sinensis sp. nov., isolated from a marine solar saltern.</title>
        <authorList>
            <person name="Zhou L.Y."/>
        </authorList>
    </citation>
    <scope>NUCLEOTIDE SEQUENCE [LARGE SCALE GENOMIC DNA]</scope>
    <source>
        <strain evidence="9 10">WN38</strain>
    </source>
</reference>
<dbReference type="FunCoup" id="A0A317ZN59">
    <property type="interactions" value="314"/>
</dbReference>
<accession>A0A317ZN59</accession>
<dbReference type="GO" id="GO:0008409">
    <property type="term" value="F:5'-3' exonuclease activity"/>
    <property type="evidence" value="ECO:0007669"/>
    <property type="project" value="InterPro"/>
</dbReference>
<dbReference type="Pfam" id="PF01368">
    <property type="entry name" value="DHH"/>
    <property type="match status" value="1"/>
</dbReference>
<dbReference type="InterPro" id="IPR038763">
    <property type="entry name" value="DHH_sf"/>
</dbReference>
<keyword evidence="4" id="KW-0378">Hydrolase</keyword>
<evidence type="ECO:0000256" key="3">
    <source>
        <dbReference type="ARBA" id="ARBA00022722"/>
    </source>
</evidence>
<feature type="domain" description="DDH" evidence="6">
    <location>
        <begin position="78"/>
        <end position="235"/>
    </location>
</feature>
<keyword evidence="10" id="KW-1185">Reference proteome</keyword>
<dbReference type="RefSeq" id="WP_110129751.1">
    <property type="nucleotide sequence ID" value="NZ_QHJQ01000001.1"/>
</dbReference>
<evidence type="ECO:0000313" key="10">
    <source>
        <dbReference type="Proteomes" id="UP000247099"/>
    </source>
</evidence>
<dbReference type="InterPro" id="IPR041122">
    <property type="entry name" value="RecJ_OB"/>
</dbReference>
<evidence type="ECO:0000256" key="5">
    <source>
        <dbReference type="ARBA" id="ARBA00022839"/>
    </source>
</evidence>
<dbReference type="EMBL" id="QHJQ01000001">
    <property type="protein sequence ID" value="PXA05673.1"/>
    <property type="molecule type" value="Genomic_DNA"/>
</dbReference>
<gene>
    <name evidence="9" type="primary">recJ</name>
    <name evidence="9" type="ORF">DDZ13_02030</name>
</gene>
<dbReference type="PANTHER" id="PTHR30255">
    <property type="entry name" value="SINGLE-STRANDED-DNA-SPECIFIC EXONUCLEASE RECJ"/>
    <property type="match status" value="1"/>
</dbReference>
<evidence type="ECO:0000313" key="9">
    <source>
        <dbReference type="EMBL" id="PXA05673.1"/>
    </source>
</evidence>
<evidence type="ECO:0000256" key="2">
    <source>
        <dbReference type="ARBA" id="ARBA00019841"/>
    </source>
</evidence>
<dbReference type="PANTHER" id="PTHR30255:SF2">
    <property type="entry name" value="SINGLE-STRANDED-DNA-SPECIFIC EXONUCLEASE RECJ"/>
    <property type="match status" value="1"/>
</dbReference>
<dbReference type="GO" id="GO:0006310">
    <property type="term" value="P:DNA recombination"/>
    <property type="evidence" value="ECO:0007669"/>
    <property type="project" value="InterPro"/>
</dbReference>
<evidence type="ECO:0000259" key="7">
    <source>
        <dbReference type="Pfam" id="PF02272"/>
    </source>
</evidence>
<evidence type="ECO:0000256" key="4">
    <source>
        <dbReference type="ARBA" id="ARBA00022801"/>
    </source>
</evidence>
<dbReference type="InterPro" id="IPR051673">
    <property type="entry name" value="SSDNA_exonuclease_RecJ"/>
</dbReference>
<dbReference type="InterPro" id="IPR003156">
    <property type="entry name" value="DHHA1_dom"/>
</dbReference>
<evidence type="ECO:0000256" key="1">
    <source>
        <dbReference type="ARBA" id="ARBA00005915"/>
    </source>
</evidence>
<dbReference type="AlphaFoldDB" id="A0A317ZN59"/>